<gene>
    <name evidence="3" type="ORF">ACFQLX_05830</name>
</gene>
<comment type="caution">
    <text evidence="3">The sequence shown here is derived from an EMBL/GenBank/DDBJ whole genome shotgun (WGS) entry which is preliminary data.</text>
</comment>
<dbReference type="RefSeq" id="WP_386412703.1">
    <property type="nucleotide sequence ID" value="NZ_JBHSZO010000006.1"/>
</dbReference>
<dbReference type="PANTHER" id="PTHR33744">
    <property type="entry name" value="CARBOHYDRATE DIACID REGULATOR"/>
    <property type="match status" value="1"/>
</dbReference>
<evidence type="ECO:0000313" key="4">
    <source>
        <dbReference type="Proteomes" id="UP001596413"/>
    </source>
</evidence>
<feature type="domain" description="PucR C-terminal helix-turn-helix" evidence="1">
    <location>
        <begin position="333"/>
        <end position="390"/>
    </location>
</feature>
<dbReference type="Gene3D" id="1.10.10.2840">
    <property type="entry name" value="PucR C-terminal helix-turn-helix domain"/>
    <property type="match status" value="1"/>
</dbReference>
<evidence type="ECO:0000259" key="1">
    <source>
        <dbReference type="Pfam" id="PF13556"/>
    </source>
</evidence>
<dbReference type="Pfam" id="PF13556">
    <property type="entry name" value="HTH_30"/>
    <property type="match status" value="1"/>
</dbReference>
<evidence type="ECO:0000313" key="3">
    <source>
        <dbReference type="EMBL" id="MFC7217693.1"/>
    </source>
</evidence>
<dbReference type="EMBL" id="JBHSZO010000006">
    <property type="protein sequence ID" value="MFC7217693.1"/>
    <property type="molecule type" value="Genomic_DNA"/>
</dbReference>
<dbReference type="InterPro" id="IPR042070">
    <property type="entry name" value="PucR_C-HTH_sf"/>
</dbReference>
<dbReference type="Pfam" id="PF25906">
    <property type="entry name" value="PucR-like_N"/>
    <property type="match status" value="1"/>
</dbReference>
<sequence>MSSAARGARQTSPPELPAEFATVIRPELPRLFREITDQIRRDLPEYAHAQGTPYDRTLRQSVERSLDGFAQRVASPQAKGDAHARVHYRLGRLEALQGRPLDSLQTAYRIGGRVAWHRALEVGAERRIDPQLMVVLADALFAYVDELATHARAGYLEALARNSEEMRSARRRLLRLVVAEAPVAMDAITELARQVHWTVPELFTSIALRPGAAIRAPELDEDVLLDTEAPEPHALFPGPLSAERRAMLTRALGATPAAVGPAVVLHRSAHSLRWARQALRLAEVGVIRSGPLVLCDDHLLTLWLMSDPPLAEQIAARELSPLTALAPSRCERLTETLRVWLTSRGTAAEMAEELTVHPQTVRYRLRAIEQVYGKRINDTRVRFALEAALRCLHLRRHANLRTVRPEPLPYGDV</sequence>
<dbReference type="PANTHER" id="PTHR33744:SF1">
    <property type="entry name" value="DNA-BINDING TRANSCRIPTIONAL ACTIVATOR ADER"/>
    <property type="match status" value="1"/>
</dbReference>
<dbReference type="InterPro" id="IPR058663">
    <property type="entry name" value="PucR-like_N"/>
</dbReference>
<organism evidence="3 4">
    <name type="scientific">Streptomyces polyrhachis</name>
    <dbReference type="NCBI Taxonomy" id="1282885"/>
    <lineage>
        <taxon>Bacteria</taxon>
        <taxon>Bacillati</taxon>
        <taxon>Actinomycetota</taxon>
        <taxon>Actinomycetes</taxon>
        <taxon>Kitasatosporales</taxon>
        <taxon>Streptomycetaceae</taxon>
        <taxon>Streptomyces</taxon>
    </lineage>
</organism>
<proteinExistence type="predicted"/>
<feature type="domain" description="PucR-like N-terminal" evidence="2">
    <location>
        <begin position="15"/>
        <end position="177"/>
    </location>
</feature>
<dbReference type="Proteomes" id="UP001596413">
    <property type="component" value="Unassembled WGS sequence"/>
</dbReference>
<dbReference type="InterPro" id="IPR025736">
    <property type="entry name" value="PucR_C-HTH_dom"/>
</dbReference>
<name>A0ABW2GAE0_9ACTN</name>
<protein>
    <submittedName>
        <fullName evidence="3">Helix-turn-helix domain-containing protein</fullName>
    </submittedName>
</protein>
<dbReference type="InterPro" id="IPR051448">
    <property type="entry name" value="CdaR-like_regulators"/>
</dbReference>
<reference evidence="4" key="1">
    <citation type="journal article" date="2019" name="Int. J. Syst. Evol. Microbiol.">
        <title>The Global Catalogue of Microorganisms (GCM) 10K type strain sequencing project: providing services to taxonomists for standard genome sequencing and annotation.</title>
        <authorList>
            <consortium name="The Broad Institute Genomics Platform"/>
            <consortium name="The Broad Institute Genome Sequencing Center for Infectious Disease"/>
            <person name="Wu L."/>
            <person name="Ma J."/>
        </authorList>
    </citation>
    <scope>NUCLEOTIDE SEQUENCE [LARGE SCALE GENOMIC DNA]</scope>
    <source>
        <strain evidence="4">CGMCC 1.13681</strain>
    </source>
</reference>
<evidence type="ECO:0000259" key="2">
    <source>
        <dbReference type="Pfam" id="PF25906"/>
    </source>
</evidence>
<keyword evidence="4" id="KW-1185">Reference proteome</keyword>
<accession>A0ABW2GAE0</accession>